<protein>
    <submittedName>
        <fullName evidence="10">Uncharacterized protein LOC115627658</fullName>
    </submittedName>
</protein>
<sequence length="574" mass="66197">MHAWPDEQPLQERLERKLALKLTHTLHLLLERTCAVQNMSVFISTDYTHLEPLQVSLLRRVLSKSLHRVEKPVPVVLDTQLDDYLGPRVQLQLLFAQNAEQVIATASTAHKSKFVIVLFTSRQSWGTQRRIMTNIFSYFLHQRYIIDVVLLLAHTSQATLQSYTFQPYTRRLCESTRPLMLPKRALSAGQPFPHKLQQFYGCPISVIVWQIPPYLEIRWNASTPNERIDGLDADILKLVAAKLNFSLRLVSNEPSNLIGGSTYANGSMTGAYRMLRERRANITLGCAACTSARSQYLTPTLPYFQMQYVIVLLATQNYSAYDIMLFPFDKYTWLLLGISGLLRFLLKRWLGRTLPLLLSRPPQSIWLALIFVLRSSYESSVFEFVHNAPAKPMPRTIQELMDRGYKIIADHATYRMTEAMPRLNRITRVVPGQPVDVFHLLDEQPMLTGAFSSKTFLAYHLTKFRQQRGKYAILDEKVVDNMICMYFPYDSYLASVVNTQVIRLRSFGIFNQFFKRFDFGTLPPMTAEIRRGTPRGKGRTSDFDESMRFLRAALNCLFMVEGLAFCVFVFEPYM</sequence>
<dbReference type="Proteomes" id="UP000504634">
    <property type="component" value="Unplaced"/>
</dbReference>
<dbReference type="Pfam" id="PF24061">
    <property type="entry name" value="LBD_receptor"/>
    <property type="match status" value="1"/>
</dbReference>
<dbReference type="RefSeq" id="XP_030379259.1">
    <property type="nucleotide sequence ID" value="XM_030523399.1"/>
</dbReference>
<dbReference type="SUPFAM" id="SSF53850">
    <property type="entry name" value="Periplasmic binding protein-like II"/>
    <property type="match status" value="1"/>
</dbReference>
<keyword evidence="9" id="KW-1185">Reference proteome</keyword>
<accession>A0A6J2TT64</accession>
<reference evidence="10" key="1">
    <citation type="submission" date="2025-08" db="UniProtKB">
        <authorList>
            <consortium name="RefSeq"/>
        </authorList>
    </citation>
    <scope>IDENTIFICATION</scope>
    <source>
        <strain evidence="10">11010-0011.00</strain>
        <tissue evidence="10">Whole body</tissue>
    </source>
</reference>
<feature type="domain" description="Putative ionotropic receptor ligand binding" evidence="8">
    <location>
        <begin position="23"/>
        <end position="181"/>
    </location>
</feature>
<keyword evidence="7" id="KW-0325">Glycoprotein</keyword>
<dbReference type="AlphaFoldDB" id="A0A6J2TT64"/>
<name>A0A6J2TT64_DROLE</name>
<dbReference type="OrthoDB" id="7739311at2759"/>
<evidence type="ECO:0000256" key="3">
    <source>
        <dbReference type="ARBA" id="ARBA00022692"/>
    </source>
</evidence>
<evidence type="ECO:0000256" key="4">
    <source>
        <dbReference type="ARBA" id="ARBA00022989"/>
    </source>
</evidence>
<comment type="subcellular location">
    <subcellularLocation>
        <location evidence="1">Cell membrane</location>
        <topology evidence="1">Multi-pass membrane protein</topology>
    </subcellularLocation>
</comment>
<proteinExistence type="predicted"/>
<gene>
    <name evidence="10" type="primary">LOC115627658</name>
</gene>
<dbReference type="InterPro" id="IPR056198">
    <property type="entry name" value="LBD_receptor"/>
</dbReference>
<dbReference type="PANTHER" id="PTHR42643">
    <property type="entry name" value="IONOTROPIC RECEPTOR 20A-RELATED"/>
    <property type="match status" value="1"/>
</dbReference>
<keyword evidence="2" id="KW-1003">Cell membrane</keyword>
<dbReference type="InterPro" id="IPR052192">
    <property type="entry name" value="Insect_Ionotropic_Sensory_Rcpt"/>
</dbReference>
<dbReference type="PANTHER" id="PTHR42643:SF30">
    <property type="entry name" value="IONOTROPIC RECEPTOR 40A-RELATED"/>
    <property type="match status" value="1"/>
</dbReference>
<dbReference type="CTD" id="7354416"/>
<evidence type="ECO:0000313" key="9">
    <source>
        <dbReference type="Proteomes" id="UP000504634"/>
    </source>
</evidence>
<evidence type="ECO:0000259" key="8">
    <source>
        <dbReference type="Pfam" id="PF24061"/>
    </source>
</evidence>
<organism evidence="9 10">
    <name type="scientific">Drosophila lebanonensis</name>
    <name type="common">Fruit fly</name>
    <name type="synonym">Scaptodrosophila lebanonensis</name>
    <dbReference type="NCBI Taxonomy" id="7225"/>
    <lineage>
        <taxon>Eukaryota</taxon>
        <taxon>Metazoa</taxon>
        <taxon>Ecdysozoa</taxon>
        <taxon>Arthropoda</taxon>
        <taxon>Hexapoda</taxon>
        <taxon>Insecta</taxon>
        <taxon>Pterygota</taxon>
        <taxon>Neoptera</taxon>
        <taxon>Endopterygota</taxon>
        <taxon>Diptera</taxon>
        <taxon>Brachycera</taxon>
        <taxon>Muscomorpha</taxon>
        <taxon>Ephydroidea</taxon>
        <taxon>Drosophilidae</taxon>
        <taxon>Scaptodrosophila</taxon>
    </lineage>
</organism>
<evidence type="ECO:0000313" key="10">
    <source>
        <dbReference type="RefSeq" id="XP_030379259.1"/>
    </source>
</evidence>
<keyword evidence="5" id="KW-0472">Membrane</keyword>
<evidence type="ECO:0000256" key="7">
    <source>
        <dbReference type="ARBA" id="ARBA00023180"/>
    </source>
</evidence>
<dbReference type="Gene3D" id="3.40.190.10">
    <property type="entry name" value="Periplasmic binding protein-like II"/>
    <property type="match status" value="1"/>
</dbReference>
<evidence type="ECO:0000256" key="6">
    <source>
        <dbReference type="ARBA" id="ARBA00023170"/>
    </source>
</evidence>
<dbReference type="GO" id="GO:0005886">
    <property type="term" value="C:plasma membrane"/>
    <property type="evidence" value="ECO:0007669"/>
    <property type="project" value="UniProtKB-SubCell"/>
</dbReference>
<evidence type="ECO:0000256" key="5">
    <source>
        <dbReference type="ARBA" id="ARBA00023136"/>
    </source>
</evidence>
<keyword evidence="3" id="KW-0812">Transmembrane</keyword>
<keyword evidence="4" id="KW-1133">Transmembrane helix</keyword>
<keyword evidence="6" id="KW-0675">Receptor</keyword>
<evidence type="ECO:0000256" key="2">
    <source>
        <dbReference type="ARBA" id="ARBA00022475"/>
    </source>
</evidence>
<evidence type="ECO:0000256" key="1">
    <source>
        <dbReference type="ARBA" id="ARBA00004651"/>
    </source>
</evidence>
<dbReference type="GeneID" id="115627658"/>